<evidence type="ECO:0000256" key="11">
    <source>
        <dbReference type="ARBA" id="ARBA00023136"/>
    </source>
</evidence>
<dbReference type="InterPro" id="IPR001264">
    <property type="entry name" value="Glyco_trans_51"/>
</dbReference>
<feature type="transmembrane region" description="Helical" evidence="17">
    <location>
        <begin position="20"/>
        <end position="40"/>
    </location>
</feature>
<keyword evidence="9" id="KW-0573">Peptidoglycan synthesis</keyword>
<keyword evidence="3" id="KW-0645">Protease</keyword>
<dbReference type="InterPro" id="IPR023346">
    <property type="entry name" value="Lysozyme-like_dom_sf"/>
</dbReference>
<keyword evidence="6 17" id="KW-0812">Transmembrane</keyword>
<evidence type="ECO:0000259" key="18">
    <source>
        <dbReference type="Pfam" id="PF00905"/>
    </source>
</evidence>
<keyword evidence="7" id="KW-0378">Hydrolase</keyword>
<dbReference type="InterPro" id="IPR012338">
    <property type="entry name" value="Beta-lactam/transpept-like"/>
</dbReference>
<evidence type="ECO:0000256" key="3">
    <source>
        <dbReference type="ARBA" id="ARBA00022670"/>
    </source>
</evidence>
<evidence type="ECO:0000256" key="7">
    <source>
        <dbReference type="ARBA" id="ARBA00022801"/>
    </source>
</evidence>
<keyword evidence="13" id="KW-0961">Cell wall biogenesis/degradation</keyword>
<evidence type="ECO:0000256" key="12">
    <source>
        <dbReference type="ARBA" id="ARBA00023268"/>
    </source>
</evidence>
<feature type="domain" description="Penicillin-binding protein transpeptidase" evidence="18">
    <location>
        <begin position="344"/>
        <end position="602"/>
    </location>
</feature>
<proteinExistence type="predicted"/>
<feature type="compositionally biased region" description="Basic and acidic residues" evidence="16">
    <location>
        <begin position="643"/>
        <end position="720"/>
    </location>
</feature>
<dbReference type="EC" id="2.3.2.-" evidence="20"/>
<keyword evidence="5 20" id="KW-0808">Transferase</keyword>
<keyword evidence="1" id="KW-1003">Cell membrane</keyword>
<dbReference type="SUPFAM" id="SSF56601">
    <property type="entry name" value="beta-lactamase/transpeptidase-like"/>
    <property type="match status" value="1"/>
</dbReference>
<dbReference type="Proteomes" id="UP001235840">
    <property type="component" value="Unassembled WGS sequence"/>
</dbReference>
<dbReference type="InterPro" id="IPR050396">
    <property type="entry name" value="Glycosyltr_51/Transpeptidase"/>
</dbReference>
<feature type="domain" description="Glycosyl transferase family 51" evidence="19">
    <location>
        <begin position="70"/>
        <end position="245"/>
    </location>
</feature>
<dbReference type="Pfam" id="PF00912">
    <property type="entry name" value="Transgly"/>
    <property type="match status" value="1"/>
</dbReference>
<dbReference type="SUPFAM" id="SSF53955">
    <property type="entry name" value="Lysozyme-like"/>
    <property type="match status" value="1"/>
</dbReference>
<evidence type="ECO:0000256" key="17">
    <source>
        <dbReference type="SAM" id="Phobius"/>
    </source>
</evidence>
<keyword evidence="12" id="KW-0511">Multifunctional enzyme</keyword>
<keyword evidence="10 17" id="KW-1133">Transmembrane helix</keyword>
<reference evidence="20 21" key="1">
    <citation type="submission" date="2023-07" db="EMBL/GenBank/DDBJ databases">
        <title>Genomic Encyclopedia of Type Strains, Phase IV (KMG-IV): sequencing the most valuable type-strain genomes for metagenomic binning, comparative biology and taxonomic classification.</title>
        <authorList>
            <person name="Goeker M."/>
        </authorList>
    </citation>
    <scope>NUCLEOTIDE SEQUENCE [LARGE SCALE GENOMIC DNA]</scope>
    <source>
        <strain evidence="20 21">DSM 12751</strain>
    </source>
</reference>
<evidence type="ECO:0000256" key="2">
    <source>
        <dbReference type="ARBA" id="ARBA00022645"/>
    </source>
</evidence>
<dbReference type="InterPro" id="IPR036950">
    <property type="entry name" value="PBP_transglycosylase"/>
</dbReference>
<evidence type="ECO:0000313" key="21">
    <source>
        <dbReference type="Proteomes" id="UP001235840"/>
    </source>
</evidence>
<dbReference type="Pfam" id="PF00905">
    <property type="entry name" value="Transpeptidase"/>
    <property type="match status" value="1"/>
</dbReference>
<keyword evidence="2" id="KW-0121">Carboxypeptidase</keyword>
<dbReference type="GO" id="GO:0016757">
    <property type="term" value="F:glycosyltransferase activity"/>
    <property type="evidence" value="ECO:0007669"/>
    <property type="project" value="UniProtKB-KW"/>
</dbReference>
<evidence type="ECO:0000256" key="16">
    <source>
        <dbReference type="SAM" id="MobiDB-lite"/>
    </source>
</evidence>
<dbReference type="Gene3D" id="3.40.710.10">
    <property type="entry name" value="DD-peptidase/beta-lactamase superfamily"/>
    <property type="match status" value="1"/>
</dbReference>
<accession>A0ABT9W056</accession>
<organism evidence="20 21">
    <name type="scientific">Caldalkalibacillus horti</name>
    <dbReference type="NCBI Taxonomy" id="77523"/>
    <lineage>
        <taxon>Bacteria</taxon>
        <taxon>Bacillati</taxon>
        <taxon>Bacillota</taxon>
        <taxon>Bacilli</taxon>
        <taxon>Bacillales</taxon>
        <taxon>Bacillaceae</taxon>
        <taxon>Caldalkalibacillus</taxon>
    </lineage>
</organism>
<name>A0ABT9W056_9BACI</name>
<evidence type="ECO:0000256" key="4">
    <source>
        <dbReference type="ARBA" id="ARBA00022676"/>
    </source>
</evidence>
<evidence type="ECO:0000259" key="19">
    <source>
        <dbReference type="Pfam" id="PF00912"/>
    </source>
</evidence>
<comment type="catalytic activity">
    <reaction evidence="15">
        <text>[GlcNAc-(1-&gt;4)-Mur2Ac(oyl-L-Ala-gamma-D-Glu-L-Lys-D-Ala-D-Ala)](n)-di-trans,octa-cis-undecaprenyl diphosphate + beta-D-GlcNAc-(1-&gt;4)-Mur2Ac(oyl-L-Ala-gamma-D-Glu-L-Lys-D-Ala-D-Ala)-di-trans,octa-cis-undecaprenyl diphosphate = [GlcNAc-(1-&gt;4)-Mur2Ac(oyl-L-Ala-gamma-D-Glu-L-Lys-D-Ala-D-Ala)](n+1)-di-trans,octa-cis-undecaprenyl diphosphate + di-trans,octa-cis-undecaprenyl diphosphate + H(+)</text>
        <dbReference type="Rhea" id="RHEA:23708"/>
        <dbReference type="Rhea" id="RHEA-COMP:9602"/>
        <dbReference type="Rhea" id="RHEA-COMP:9603"/>
        <dbReference type="ChEBI" id="CHEBI:15378"/>
        <dbReference type="ChEBI" id="CHEBI:58405"/>
        <dbReference type="ChEBI" id="CHEBI:60033"/>
        <dbReference type="ChEBI" id="CHEBI:78435"/>
        <dbReference type="EC" id="2.4.99.28"/>
    </reaction>
</comment>
<dbReference type="RefSeq" id="WP_307394980.1">
    <property type="nucleotide sequence ID" value="NZ_BAAADK010000047.1"/>
</dbReference>
<evidence type="ECO:0000313" key="20">
    <source>
        <dbReference type="EMBL" id="MDQ0166623.1"/>
    </source>
</evidence>
<comment type="caution">
    <text evidence="20">The sequence shown here is derived from an EMBL/GenBank/DDBJ whole genome shotgun (WGS) entry which is preliminary data.</text>
</comment>
<feature type="region of interest" description="Disordered" evidence="16">
    <location>
        <begin position="636"/>
        <end position="720"/>
    </location>
</feature>
<evidence type="ECO:0000256" key="14">
    <source>
        <dbReference type="ARBA" id="ARBA00034000"/>
    </source>
</evidence>
<evidence type="ECO:0000256" key="1">
    <source>
        <dbReference type="ARBA" id="ARBA00022475"/>
    </source>
</evidence>
<evidence type="ECO:0000256" key="8">
    <source>
        <dbReference type="ARBA" id="ARBA00022960"/>
    </source>
</evidence>
<evidence type="ECO:0000256" key="10">
    <source>
        <dbReference type="ARBA" id="ARBA00022989"/>
    </source>
</evidence>
<dbReference type="Gene3D" id="1.10.3810.10">
    <property type="entry name" value="Biosynthetic peptidoglycan transglycosylase-like"/>
    <property type="match status" value="1"/>
</dbReference>
<evidence type="ECO:0000256" key="5">
    <source>
        <dbReference type="ARBA" id="ARBA00022679"/>
    </source>
</evidence>
<dbReference type="NCBIfam" id="TIGR02074">
    <property type="entry name" value="PBP_1a_fam"/>
    <property type="match status" value="1"/>
</dbReference>
<dbReference type="PANTHER" id="PTHR32282">
    <property type="entry name" value="BINDING PROTEIN TRANSPEPTIDASE, PUTATIVE-RELATED"/>
    <property type="match status" value="1"/>
</dbReference>
<protein>
    <submittedName>
        <fullName evidence="20">Penicillin-binding protein 2A</fullName>
        <ecNumber evidence="20">2.3.2.-</ecNumber>
        <ecNumber evidence="20">2.4.1.129</ecNumber>
    </submittedName>
</protein>
<keyword evidence="11 17" id="KW-0472">Membrane</keyword>
<dbReference type="EC" id="2.4.1.129" evidence="20"/>
<keyword evidence="8" id="KW-0133">Cell shape</keyword>
<gene>
    <name evidence="20" type="ORF">J2S11_002539</name>
</gene>
<dbReference type="InterPro" id="IPR001460">
    <property type="entry name" value="PCN-bd_Tpept"/>
</dbReference>
<keyword evidence="20" id="KW-0012">Acyltransferase</keyword>
<evidence type="ECO:0000256" key="6">
    <source>
        <dbReference type="ARBA" id="ARBA00022692"/>
    </source>
</evidence>
<dbReference type="PANTHER" id="PTHR32282:SF32">
    <property type="entry name" value="PENICILLIN-BINDING PROTEIN 2A"/>
    <property type="match status" value="1"/>
</dbReference>
<evidence type="ECO:0000256" key="13">
    <source>
        <dbReference type="ARBA" id="ARBA00023316"/>
    </source>
</evidence>
<dbReference type="GO" id="GO:0016746">
    <property type="term" value="F:acyltransferase activity"/>
    <property type="evidence" value="ECO:0007669"/>
    <property type="project" value="UniProtKB-KW"/>
</dbReference>
<keyword evidence="21" id="KW-1185">Reference proteome</keyword>
<keyword evidence="4 20" id="KW-0328">Glycosyltransferase</keyword>
<comment type="catalytic activity">
    <reaction evidence="14">
        <text>Preferential cleavage: (Ac)2-L-Lys-D-Ala-|-D-Ala. Also transpeptidation of peptidyl-alanyl moieties that are N-acyl substituents of D-alanine.</text>
        <dbReference type="EC" id="3.4.16.4"/>
    </reaction>
</comment>
<sequence length="720" mass="82264">MEKDITETTSKPTNKKLRVLKFALGTFAILFVLVTIVLGATACTIVQGVQFDESKLKMIEASSIYDQNGEQVAALFTENRTYVSYEDIPELLIEAFIAVEDQRFYEHEGIDYRSIARAIYRDIKSGTKAEGGSTITQQLVKNVFLTHDKDWMRKAEEVVIALELEKKYSKQDILEMYLNYIYFGHGAHGIAAASQQYFDKTVDELELHEIAMLAALPKAPGHFSPLLESNQERSEQRRALVLRLMADQGRITEEEREHAVGQPLDLSGGDPVENEALWTYIDMVMDEARDRYGISHEELYTGGYQIYTALQTGAQEAMYDALRLDGELAERFFPFSGQNQHVQGSMVIIDHQTGAVTAAMGGRDYVRRGLNRVDRESRQPGSTFKPIVAYTPALEAGLQPYSLVLDELQTYPGDYSPRNYDGVYRGNVTMLDAVKHSYNAPAVWMLNEVGIQAGIETAERFGFNHVERKLGVALGDTRTSPLKLASAYGTYGNNGVQSEPYFIEKITDREGQVLFEHEPQQKRIVTEQTAWYMTSMLREVIAEGTGTRARLSQQEIAGKTGTTQGLHGGSGVRDAWFVGYTPQYVAAVWMGFDSQEEAHVMETSGGNHPALIYQYVMEQALAGQPVLAFQKPEGVLDPVPTRESIREQKKKEREEKRKEREQERERKKLEREQKKEERKKEREEKKRQKEEEKKRKQEEKRMKEEEQNNDDERWYDWLRR</sequence>
<evidence type="ECO:0000256" key="9">
    <source>
        <dbReference type="ARBA" id="ARBA00022984"/>
    </source>
</evidence>
<dbReference type="EMBL" id="JAUSTY010000010">
    <property type="protein sequence ID" value="MDQ0166623.1"/>
    <property type="molecule type" value="Genomic_DNA"/>
</dbReference>
<evidence type="ECO:0000256" key="15">
    <source>
        <dbReference type="ARBA" id="ARBA00049902"/>
    </source>
</evidence>